<accession>A0A2P2N479</accession>
<name>A0A2P2N479_RHIMU</name>
<evidence type="ECO:0000256" key="1">
    <source>
        <dbReference type="SAM" id="Phobius"/>
    </source>
</evidence>
<sequence length="44" mass="5004">MKILTSPKSCPKQKKRNLLISLSVMGFFSKGTVYVYLIVHFDKG</sequence>
<keyword evidence="1" id="KW-0812">Transmembrane</keyword>
<dbReference type="AlphaFoldDB" id="A0A2P2N479"/>
<reference evidence="2" key="1">
    <citation type="submission" date="2018-02" db="EMBL/GenBank/DDBJ databases">
        <title>Rhizophora mucronata_Transcriptome.</title>
        <authorList>
            <person name="Meera S.P."/>
            <person name="Sreeshan A."/>
            <person name="Augustine A."/>
        </authorList>
    </citation>
    <scope>NUCLEOTIDE SEQUENCE</scope>
    <source>
        <tissue evidence="2">Leaf</tissue>
    </source>
</reference>
<keyword evidence="1" id="KW-0472">Membrane</keyword>
<proteinExistence type="predicted"/>
<evidence type="ECO:0000313" key="2">
    <source>
        <dbReference type="EMBL" id="MBX37280.1"/>
    </source>
</evidence>
<organism evidence="2">
    <name type="scientific">Rhizophora mucronata</name>
    <name type="common">Asiatic mangrove</name>
    <dbReference type="NCBI Taxonomy" id="61149"/>
    <lineage>
        <taxon>Eukaryota</taxon>
        <taxon>Viridiplantae</taxon>
        <taxon>Streptophyta</taxon>
        <taxon>Embryophyta</taxon>
        <taxon>Tracheophyta</taxon>
        <taxon>Spermatophyta</taxon>
        <taxon>Magnoliopsida</taxon>
        <taxon>eudicotyledons</taxon>
        <taxon>Gunneridae</taxon>
        <taxon>Pentapetalae</taxon>
        <taxon>rosids</taxon>
        <taxon>fabids</taxon>
        <taxon>Malpighiales</taxon>
        <taxon>Rhizophoraceae</taxon>
        <taxon>Rhizophora</taxon>
    </lineage>
</organism>
<keyword evidence="1" id="KW-1133">Transmembrane helix</keyword>
<dbReference type="EMBL" id="GGEC01056796">
    <property type="protein sequence ID" value="MBX37280.1"/>
    <property type="molecule type" value="Transcribed_RNA"/>
</dbReference>
<protein>
    <submittedName>
        <fullName evidence="2">Uncharacterized protein</fullName>
    </submittedName>
</protein>
<feature type="transmembrane region" description="Helical" evidence="1">
    <location>
        <begin position="18"/>
        <end position="39"/>
    </location>
</feature>